<dbReference type="KEGG" id="psoj:PHYSODRAFT_306991"/>
<organism evidence="1 2">
    <name type="scientific">Phytophthora sojae (strain P6497)</name>
    <name type="common">Soybean stem and root rot agent</name>
    <name type="synonym">Phytophthora megasperma f. sp. glycines</name>
    <dbReference type="NCBI Taxonomy" id="1094619"/>
    <lineage>
        <taxon>Eukaryota</taxon>
        <taxon>Sar</taxon>
        <taxon>Stramenopiles</taxon>
        <taxon>Oomycota</taxon>
        <taxon>Peronosporomycetes</taxon>
        <taxon>Peronosporales</taxon>
        <taxon>Peronosporaceae</taxon>
        <taxon>Phytophthora</taxon>
    </lineage>
</organism>
<sequence length="134" mass="14629">MFQQQPLIDAAHAVLCSLLLGKSEAAKNASHSSPTLMTGSPNLPGTVQRHDAFCQFTDAAPDQRIDGKRTVSVGAFPPGVFLLKSRAATVWYQQTTHARARGLRLFTLDRPNQHLNAARLRLLAENSGHMRVSV</sequence>
<keyword evidence="2" id="KW-1185">Reference proteome</keyword>
<name>G5AC00_PHYSP</name>
<accession>G5AC00</accession>
<dbReference type="GeneID" id="20642817"/>
<protein>
    <submittedName>
        <fullName evidence="1">Uncharacterized protein</fullName>
    </submittedName>
</protein>
<dbReference type="EMBL" id="JH159163">
    <property type="protein sequence ID" value="EGZ06875.1"/>
    <property type="molecule type" value="Genomic_DNA"/>
</dbReference>
<evidence type="ECO:0000313" key="1">
    <source>
        <dbReference type="EMBL" id="EGZ06875.1"/>
    </source>
</evidence>
<dbReference type="InParanoid" id="G5AC00"/>
<dbReference type="Proteomes" id="UP000002640">
    <property type="component" value="Unassembled WGS sequence"/>
</dbReference>
<reference evidence="1 2" key="1">
    <citation type="journal article" date="2006" name="Science">
        <title>Phytophthora genome sequences uncover evolutionary origins and mechanisms of pathogenesis.</title>
        <authorList>
            <person name="Tyler B.M."/>
            <person name="Tripathy S."/>
            <person name="Zhang X."/>
            <person name="Dehal P."/>
            <person name="Jiang R.H."/>
            <person name="Aerts A."/>
            <person name="Arredondo F.D."/>
            <person name="Baxter L."/>
            <person name="Bensasson D."/>
            <person name="Beynon J.L."/>
            <person name="Chapman J."/>
            <person name="Damasceno C.M."/>
            <person name="Dorrance A.E."/>
            <person name="Dou D."/>
            <person name="Dickerman A.W."/>
            <person name="Dubchak I.L."/>
            <person name="Garbelotto M."/>
            <person name="Gijzen M."/>
            <person name="Gordon S.G."/>
            <person name="Govers F."/>
            <person name="Grunwald N.J."/>
            <person name="Huang W."/>
            <person name="Ivors K.L."/>
            <person name="Jones R.W."/>
            <person name="Kamoun S."/>
            <person name="Krampis K."/>
            <person name="Lamour K.H."/>
            <person name="Lee M.K."/>
            <person name="McDonald W.H."/>
            <person name="Medina M."/>
            <person name="Meijer H.J."/>
            <person name="Nordberg E.K."/>
            <person name="Maclean D.J."/>
            <person name="Ospina-Giraldo M.D."/>
            <person name="Morris P.F."/>
            <person name="Phuntumart V."/>
            <person name="Putnam N.H."/>
            <person name="Rash S."/>
            <person name="Rose J.K."/>
            <person name="Sakihama Y."/>
            <person name="Salamov A.A."/>
            <person name="Savidor A."/>
            <person name="Scheuring C.F."/>
            <person name="Smith B.M."/>
            <person name="Sobral B.W."/>
            <person name="Terry A."/>
            <person name="Torto-Alalibo T.A."/>
            <person name="Win J."/>
            <person name="Xu Z."/>
            <person name="Zhang H."/>
            <person name="Grigoriev I.V."/>
            <person name="Rokhsar D.S."/>
            <person name="Boore J.L."/>
        </authorList>
    </citation>
    <scope>NUCLEOTIDE SEQUENCE [LARGE SCALE GENOMIC DNA]</scope>
    <source>
        <strain evidence="1 2">P6497</strain>
    </source>
</reference>
<dbReference type="RefSeq" id="XP_009537639.1">
    <property type="nucleotide sequence ID" value="XM_009539344.1"/>
</dbReference>
<evidence type="ECO:0000313" key="2">
    <source>
        <dbReference type="Proteomes" id="UP000002640"/>
    </source>
</evidence>
<gene>
    <name evidence="1" type="ORF">PHYSODRAFT_306991</name>
</gene>
<proteinExistence type="predicted"/>
<dbReference type="AlphaFoldDB" id="G5AC00"/>